<keyword evidence="3" id="KW-0436">Ligase</keyword>
<keyword evidence="4" id="KW-1185">Reference proteome</keyword>
<dbReference type="InterPro" id="IPR004175">
    <property type="entry name" value="RNA_CPDase"/>
</dbReference>
<dbReference type="GO" id="GO:0008664">
    <property type="term" value="F:RNA 2',3'-cyclic 3'-phosphodiesterase activity"/>
    <property type="evidence" value="ECO:0007669"/>
    <property type="project" value="InterPro"/>
</dbReference>
<dbReference type="PANTHER" id="PTHR35561:SF1">
    <property type="entry name" value="RNA 2',3'-CYCLIC PHOSPHODIESTERASE"/>
    <property type="match status" value="1"/>
</dbReference>
<dbReference type="Gene3D" id="3.90.1140.10">
    <property type="entry name" value="Cyclic phosphodiesterase"/>
    <property type="match status" value="1"/>
</dbReference>
<protein>
    <submittedName>
        <fullName evidence="3">2'-5' RNA ligase</fullName>
        <ecNumber evidence="3">6.5.1.-</ecNumber>
    </submittedName>
</protein>
<accession>A0A7W9D2H8</accession>
<dbReference type="SUPFAM" id="SSF55144">
    <property type="entry name" value="LigT-like"/>
    <property type="match status" value="1"/>
</dbReference>
<dbReference type="EC" id="6.5.1.-" evidence="3"/>
<reference evidence="3 4" key="1">
    <citation type="submission" date="2020-08" db="EMBL/GenBank/DDBJ databases">
        <title>Genomic Encyclopedia of Type Strains, Phase IV (KMG-V): Genome sequencing to study the core and pangenomes of soil and plant-associated prokaryotes.</title>
        <authorList>
            <person name="Whitman W."/>
        </authorList>
    </citation>
    <scope>NUCLEOTIDE SEQUENCE [LARGE SCALE GENOMIC DNA]</scope>
    <source>
        <strain evidence="3 4">SEMIA 4064</strain>
    </source>
</reference>
<gene>
    <name evidence="3" type="ORF">GGD50_003927</name>
</gene>
<evidence type="ECO:0000313" key="3">
    <source>
        <dbReference type="EMBL" id="MBB5575298.1"/>
    </source>
</evidence>
<evidence type="ECO:0000256" key="1">
    <source>
        <dbReference type="ARBA" id="ARBA00022801"/>
    </source>
</evidence>
<organism evidence="3 4">
    <name type="scientific">Rhizobium paranaense</name>
    <dbReference type="NCBI Taxonomy" id="1650438"/>
    <lineage>
        <taxon>Bacteria</taxon>
        <taxon>Pseudomonadati</taxon>
        <taxon>Pseudomonadota</taxon>
        <taxon>Alphaproteobacteria</taxon>
        <taxon>Hyphomicrobiales</taxon>
        <taxon>Rhizobiaceae</taxon>
        <taxon>Rhizobium/Agrobacterium group</taxon>
        <taxon>Rhizobium</taxon>
    </lineage>
</organism>
<keyword evidence="1" id="KW-0378">Hydrolase</keyword>
<dbReference type="InterPro" id="IPR009097">
    <property type="entry name" value="Cyclic_Pdiesterase"/>
</dbReference>
<dbReference type="Pfam" id="PF13563">
    <property type="entry name" value="2_5_RNA_ligase2"/>
    <property type="match status" value="1"/>
</dbReference>
<evidence type="ECO:0000256" key="2">
    <source>
        <dbReference type="SAM" id="MobiDB-lite"/>
    </source>
</evidence>
<dbReference type="RefSeq" id="WP_107106712.1">
    <property type="nucleotide sequence ID" value="NZ_JACHBI010000007.1"/>
</dbReference>
<dbReference type="Proteomes" id="UP000549882">
    <property type="component" value="Unassembled WGS sequence"/>
</dbReference>
<proteinExistence type="predicted"/>
<feature type="compositionally biased region" description="Low complexity" evidence="2">
    <location>
        <begin position="1"/>
        <end position="10"/>
    </location>
</feature>
<evidence type="ECO:0000313" key="4">
    <source>
        <dbReference type="Proteomes" id="UP000549882"/>
    </source>
</evidence>
<dbReference type="GO" id="GO:0016874">
    <property type="term" value="F:ligase activity"/>
    <property type="evidence" value="ECO:0007669"/>
    <property type="project" value="UniProtKB-KW"/>
</dbReference>
<dbReference type="AlphaFoldDB" id="A0A7W9D2H8"/>
<comment type="caution">
    <text evidence="3">The sequence shown here is derived from an EMBL/GenBank/DDBJ whole genome shotgun (WGS) entry which is preliminary data.</text>
</comment>
<name>A0A7W9D2H8_9HYPH</name>
<dbReference type="PANTHER" id="PTHR35561">
    <property type="entry name" value="RNA 2',3'-CYCLIC PHOSPHODIESTERASE"/>
    <property type="match status" value="1"/>
</dbReference>
<feature type="region of interest" description="Disordered" evidence="2">
    <location>
        <begin position="1"/>
        <end position="21"/>
    </location>
</feature>
<dbReference type="GO" id="GO:0004113">
    <property type="term" value="F:2',3'-cyclic-nucleotide 3'-phosphodiesterase activity"/>
    <property type="evidence" value="ECO:0007669"/>
    <property type="project" value="InterPro"/>
</dbReference>
<sequence length="206" mass="23246">MKNNGQLSLNLGGGSRVRKSEADPMHSDALYFAILPDREVASSSAELAGHLRRQYGFSTKPRRSDLFHITLYPLGSYNGRPEPPHEVAFAAMQAASTVSKTSFQVVFDRAVSFGNGDNRPLVLWRKEGNAELKALYRELDDAMRHIGFASDGREKFEPHMTLLYRGHLIPEVILDEPVTWTVRDFVLVHSLQGEGEHKHLCYWPLN</sequence>
<dbReference type="EMBL" id="JACHBI010000007">
    <property type="protein sequence ID" value="MBB5575298.1"/>
    <property type="molecule type" value="Genomic_DNA"/>
</dbReference>